<evidence type="ECO:0000256" key="1">
    <source>
        <dbReference type="ARBA" id="ARBA00004167"/>
    </source>
</evidence>
<sequence>MSAIIAVKCPDSSWKLWGVNGKLDNGGWCCMDGFNGTYRDNSQGIALLCTSTTATALPANISWADAVRTSSCSVTATSTWATTATGSPVVSDTVTTTGTATAASSTRTASAGNEESGGISGGAVAGAVVGGVAGIGLILAATFFVWRRKQGSRTAATGPDGSNQGGSAYGEQSAGKHAYQMPSEMSAQPSRVEMDGSPLPTYELDGSTPHELDSAATSATRPR</sequence>
<evidence type="ECO:0000256" key="3">
    <source>
        <dbReference type="ARBA" id="ARBA00022989"/>
    </source>
</evidence>
<dbReference type="Proteomes" id="UP000613401">
    <property type="component" value="Unassembled WGS sequence"/>
</dbReference>
<name>A0A8H4FFV5_COLGL</name>
<evidence type="ECO:0000256" key="6">
    <source>
        <dbReference type="SAM" id="Phobius"/>
    </source>
</evidence>
<feature type="compositionally biased region" description="Low complexity" evidence="5">
    <location>
        <begin position="98"/>
        <end position="112"/>
    </location>
</feature>
<evidence type="ECO:0000256" key="5">
    <source>
        <dbReference type="SAM" id="MobiDB-lite"/>
    </source>
</evidence>
<accession>A0A8H4FFV5</accession>
<organism evidence="7 8">
    <name type="scientific">Colletotrichum gloeosporioides</name>
    <name type="common">Anthracnose fungus</name>
    <name type="synonym">Glomerella cingulata</name>
    <dbReference type="NCBI Taxonomy" id="474922"/>
    <lineage>
        <taxon>Eukaryota</taxon>
        <taxon>Fungi</taxon>
        <taxon>Dikarya</taxon>
        <taxon>Ascomycota</taxon>
        <taxon>Pezizomycotina</taxon>
        <taxon>Sordariomycetes</taxon>
        <taxon>Hypocreomycetidae</taxon>
        <taxon>Glomerellales</taxon>
        <taxon>Glomerellaceae</taxon>
        <taxon>Colletotrichum</taxon>
        <taxon>Colletotrichum gloeosporioides species complex</taxon>
    </lineage>
</organism>
<dbReference type="PANTHER" id="PTHR15549:SF30">
    <property type="entry name" value="MID2 DOMAIN-CONTAINING PROTEIN"/>
    <property type="match status" value="1"/>
</dbReference>
<protein>
    <submittedName>
        <fullName evidence="7">Uncharacterized protein</fullName>
    </submittedName>
</protein>
<dbReference type="GO" id="GO:0016020">
    <property type="term" value="C:membrane"/>
    <property type="evidence" value="ECO:0007669"/>
    <property type="project" value="UniProtKB-SubCell"/>
</dbReference>
<evidence type="ECO:0000313" key="8">
    <source>
        <dbReference type="Proteomes" id="UP000613401"/>
    </source>
</evidence>
<feature type="transmembrane region" description="Helical" evidence="6">
    <location>
        <begin position="123"/>
        <end position="146"/>
    </location>
</feature>
<keyword evidence="4 6" id="KW-0472">Membrane</keyword>
<feature type="compositionally biased region" description="Polar residues" evidence="5">
    <location>
        <begin position="153"/>
        <end position="162"/>
    </location>
</feature>
<reference evidence="7" key="2">
    <citation type="submission" date="2020-03" db="EMBL/GenBank/DDBJ databases">
        <authorList>
            <person name="Fu F.-F."/>
            <person name="Chen J."/>
        </authorList>
    </citation>
    <scope>NUCLEOTIDE SEQUENCE</scope>
    <source>
        <strain evidence="7">Lc1</strain>
    </source>
</reference>
<dbReference type="PANTHER" id="PTHR15549">
    <property type="entry name" value="PAIRED IMMUNOGLOBULIN-LIKE TYPE 2 RECEPTOR"/>
    <property type="match status" value="1"/>
</dbReference>
<dbReference type="GO" id="GO:0071944">
    <property type="term" value="C:cell periphery"/>
    <property type="evidence" value="ECO:0007669"/>
    <property type="project" value="UniProtKB-ARBA"/>
</dbReference>
<reference evidence="7" key="1">
    <citation type="journal article" date="2020" name="Phytopathology">
        <title>Genome sequence and comparative analysis of Colletotrichum gloeosporioides isolated from Liriodendron leaves.</title>
        <authorList>
            <person name="Fu F.F."/>
            <person name="Hao Z."/>
            <person name="Wang P."/>
            <person name="Lu Y."/>
            <person name="Xue L.J."/>
            <person name="Wei G."/>
            <person name="Tian Y."/>
            <person name="Baishi H."/>
            <person name="Xu H."/>
            <person name="Shi J."/>
            <person name="Cheng T."/>
            <person name="Wang G."/>
            <person name="Yi Y."/>
            <person name="Chen J."/>
        </authorList>
    </citation>
    <scope>NUCLEOTIDE SEQUENCE</scope>
    <source>
        <strain evidence="7">Lc1</strain>
    </source>
</reference>
<dbReference type="GeneID" id="69010912"/>
<comment type="subcellular location">
    <subcellularLocation>
        <location evidence="1">Membrane</location>
        <topology evidence="1">Single-pass membrane protein</topology>
    </subcellularLocation>
</comment>
<dbReference type="InterPro" id="IPR051694">
    <property type="entry name" value="Immunoregulatory_rcpt-like"/>
</dbReference>
<dbReference type="AlphaFoldDB" id="A0A8H4FFV5"/>
<proteinExistence type="predicted"/>
<feature type="region of interest" description="Disordered" evidence="5">
    <location>
        <begin position="153"/>
        <end position="223"/>
    </location>
</feature>
<comment type="caution">
    <text evidence="7">The sequence shown here is derived from an EMBL/GenBank/DDBJ whole genome shotgun (WGS) entry which is preliminary data.</text>
</comment>
<evidence type="ECO:0000256" key="2">
    <source>
        <dbReference type="ARBA" id="ARBA00022692"/>
    </source>
</evidence>
<keyword evidence="8" id="KW-1185">Reference proteome</keyword>
<evidence type="ECO:0000313" key="7">
    <source>
        <dbReference type="EMBL" id="KAF3800226.1"/>
    </source>
</evidence>
<dbReference type="RefSeq" id="XP_045259386.1">
    <property type="nucleotide sequence ID" value="XM_045403823.1"/>
</dbReference>
<keyword evidence="3 6" id="KW-1133">Transmembrane helix</keyword>
<evidence type="ECO:0000256" key="4">
    <source>
        <dbReference type="ARBA" id="ARBA00023136"/>
    </source>
</evidence>
<keyword evidence="2 6" id="KW-0812">Transmembrane</keyword>
<gene>
    <name evidence="7" type="ORF">GCG54_00003754</name>
</gene>
<dbReference type="EMBL" id="WVTB01000078">
    <property type="protein sequence ID" value="KAF3800226.1"/>
    <property type="molecule type" value="Genomic_DNA"/>
</dbReference>
<feature type="region of interest" description="Disordered" evidence="5">
    <location>
        <begin position="98"/>
        <end position="119"/>
    </location>
</feature>